<dbReference type="InterPro" id="IPR013210">
    <property type="entry name" value="LRR_N_plant-typ"/>
</dbReference>
<feature type="domain" description="Leucine-rich repeat-containing N-terminal plant-type" evidence="11">
    <location>
        <begin position="322"/>
        <end position="359"/>
    </location>
</feature>
<sequence>MKKKSNRHHHHLHILLIISAVLSSAADDSAAIQKLASGFRNAPKGWSSTSTNNYCNWHGISCDKSNRVTSISLASKSVSRILPLEIADLSELRSVSLQLTVRRHPIVRRLIELTKHLSRFQWLHFNHPKCIRRIIKHSNVEFEQKPEAPSMEFPQHIRINDHRRARSLQHQHPRNLARPLLLSCYSAPASYNSLNGTLPPSLSGSMIQNLWINNQNTGYGFTGTLNVLSNMTELTQVWVHVNSFTGPIPDLSKCKSLFDLQVRDNQLTGPVPNSLLKLSSLKNVSLENNKLQGPFPKFDVTVVKAQINGNNNFCNTYGAPCDPQVSMLIEIAGGFKYPVLLSDSWEGNDACQMSFVTCDSQKSVITVNLANKGLSC</sequence>
<protein>
    <submittedName>
        <fullName evidence="12">Leucine-rich repeat protein kinase family protein isoform 2</fullName>
    </submittedName>
</protein>
<comment type="subcellular location">
    <subcellularLocation>
        <location evidence="1">Membrane</location>
        <topology evidence="1">Single-pass membrane protein</topology>
    </subcellularLocation>
</comment>
<keyword evidence="12" id="KW-0808">Transferase</keyword>
<keyword evidence="9" id="KW-0325">Glycoprotein</keyword>
<reference evidence="12" key="1">
    <citation type="submission" date="2019-09" db="EMBL/GenBank/DDBJ databases">
        <title>Draft genome information of white flower Hibiscus syriacus.</title>
        <authorList>
            <person name="Kim Y.-M."/>
        </authorList>
    </citation>
    <scope>NUCLEOTIDE SEQUENCE [LARGE SCALE GENOMIC DNA]</scope>
    <source>
        <strain evidence="12">YM2019G1</strain>
    </source>
</reference>
<dbReference type="GO" id="GO:0016020">
    <property type="term" value="C:membrane"/>
    <property type="evidence" value="ECO:0007669"/>
    <property type="project" value="UniProtKB-SubCell"/>
</dbReference>
<evidence type="ECO:0000256" key="5">
    <source>
        <dbReference type="ARBA" id="ARBA00022737"/>
    </source>
</evidence>
<name>A0A6A3C2M6_HIBSY</name>
<dbReference type="SUPFAM" id="SSF52058">
    <property type="entry name" value="L domain-like"/>
    <property type="match status" value="1"/>
</dbReference>
<dbReference type="AlphaFoldDB" id="A0A6A3C2M6"/>
<evidence type="ECO:0000256" key="10">
    <source>
        <dbReference type="SAM" id="SignalP"/>
    </source>
</evidence>
<keyword evidence="8" id="KW-0675">Receptor</keyword>
<organism evidence="12 13">
    <name type="scientific">Hibiscus syriacus</name>
    <name type="common">Rose of Sharon</name>
    <dbReference type="NCBI Taxonomy" id="106335"/>
    <lineage>
        <taxon>Eukaryota</taxon>
        <taxon>Viridiplantae</taxon>
        <taxon>Streptophyta</taxon>
        <taxon>Embryophyta</taxon>
        <taxon>Tracheophyta</taxon>
        <taxon>Spermatophyta</taxon>
        <taxon>Magnoliopsida</taxon>
        <taxon>eudicotyledons</taxon>
        <taxon>Gunneridae</taxon>
        <taxon>Pentapetalae</taxon>
        <taxon>rosids</taxon>
        <taxon>malvids</taxon>
        <taxon>Malvales</taxon>
        <taxon>Malvaceae</taxon>
        <taxon>Malvoideae</taxon>
        <taxon>Hibiscus</taxon>
    </lineage>
</organism>
<feature type="signal peptide" evidence="10">
    <location>
        <begin position="1"/>
        <end position="26"/>
    </location>
</feature>
<dbReference type="PANTHER" id="PTHR47986:SF10">
    <property type="entry name" value="RECEPTOR-LIKE KINASE TMK4"/>
    <property type="match status" value="1"/>
</dbReference>
<gene>
    <name evidence="12" type="ORF">F3Y22_tig00013960pilonHSYRG00274</name>
</gene>
<dbReference type="EMBL" id="VEPZ02000561">
    <property type="protein sequence ID" value="KAE8722567.1"/>
    <property type="molecule type" value="Genomic_DNA"/>
</dbReference>
<dbReference type="PANTHER" id="PTHR47986">
    <property type="entry name" value="OSJNBA0070M12.3 PROTEIN"/>
    <property type="match status" value="1"/>
</dbReference>
<dbReference type="OrthoDB" id="1729886at2759"/>
<evidence type="ECO:0000256" key="8">
    <source>
        <dbReference type="ARBA" id="ARBA00023170"/>
    </source>
</evidence>
<feature type="chain" id="PRO_5025397824" evidence="10">
    <location>
        <begin position="27"/>
        <end position="376"/>
    </location>
</feature>
<dbReference type="Gene3D" id="3.80.10.10">
    <property type="entry name" value="Ribonuclease Inhibitor"/>
    <property type="match status" value="2"/>
</dbReference>
<evidence type="ECO:0000256" key="9">
    <source>
        <dbReference type="ARBA" id="ARBA00023180"/>
    </source>
</evidence>
<keyword evidence="13" id="KW-1185">Reference proteome</keyword>
<keyword evidence="6" id="KW-1133">Transmembrane helix</keyword>
<evidence type="ECO:0000313" key="13">
    <source>
        <dbReference type="Proteomes" id="UP000436088"/>
    </source>
</evidence>
<dbReference type="Proteomes" id="UP000436088">
    <property type="component" value="Unassembled WGS sequence"/>
</dbReference>
<evidence type="ECO:0000259" key="11">
    <source>
        <dbReference type="Pfam" id="PF08263"/>
    </source>
</evidence>
<keyword evidence="4 10" id="KW-0732">Signal</keyword>
<keyword evidence="3" id="KW-0812">Transmembrane</keyword>
<dbReference type="InterPro" id="IPR052422">
    <property type="entry name" value="Auxin_Ser/Thr_Kinase"/>
</dbReference>
<keyword evidence="7" id="KW-0472">Membrane</keyword>
<keyword evidence="2" id="KW-0433">Leucine-rich repeat</keyword>
<keyword evidence="12" id="KW-0418">Kinase</keyword>
<evidence type="ECO:0000256" key="3">
    <source>
        <dbReference type="ARBA" id="ARBA00022692"/>
    </source>
</evidence>
<dbReference type="GO" id="GO:0016301">
    <property type="term" value="F:kinase activity"/>
    <property type="evidence" value="ECO:0007669"/>
    <property type="project" value="UniProtKB-KW"/>
</dbReference>
<feature type="domain" description="Leucine-rich repeat-containing N-terminal plant-type" evidence="11">
    <location>
        <begin position="26"/>
        <end position="63"/>
    </location>
</feature>
<comment type="caution">
    <text evidence="12">The sequence shown here is derived from an EMBL/GenBank/DDBJ whole genome shotgun (WGS) entry which is preliminary data.</text>
</comment>
<dbReference type="InterPro" id="IPR032675">
    <property type="entry name" value="LRR_dom_sf"/>
</dbReference>
<accession>A0A6A3C2M6</accession>
<dbReference type="Pfam" id="PF08263">
    <property type="entry name" value="LRRNT_2"/>
    <property type="match status" value="2"/>
</dbReference>
<keyword evidence="5" id="KW-0677">Repeat</keyword>
<evidence type="ECO:0000256" key="6">
    <source>
        <dbReference type="ARBA" id="ARBA00022989"/>
    </source>
</evidence>
<evidence type="ECO:0000256" key="1">
    <source>
        <dbReference type="ARBA" id="ARBA00004167"/>
    </source>
</evidence>
<evidence type="ECO:0000256" key="2">
    <source>
        <dbReference type="ARBA" id="ARBA00022614"/>
    </source>
</evidence>
<proteinExistence type="predicted"/>
<evidence type="ECO:0000313" key="12">
    <source>
        <dbReference type="EMBL" id="KAE8722567.1"/>
    </source>
</evidence>
<evidence type="ECO:0000256" key="7">
    <source>
        <dbReference type="ARBA" id="ARBA00023136"/>
    </source>
</evidence>
<evidence type="ECO:0000256" key="4">
    <source>
        <dbReference type="ARBA" id="ARBA00022729"/>
    </source>
</evidence>